<reference evidence="1 2" key="1">
    <citation type="submission" date="2020-06" db="EMBL/GenBank/DDBJ databases">
        <title>Metabacillus dokdonensis sp. nov., isolated from the rhizosphere of Elymus tsukushiensis, a plant native to the Dokdo Islands, Republic of Korea.</title>
        <authorList>
            <person name="Lee S.Y."/>
            <person name="Hwang Y.J."/>
            <person name="Son J.S."/>
            <person name="Ghim S.Y."/>
        </authorList>
    </citation>
    <scope>NUCLEOTIDE SEQUENCE [LARGE SCALE GENOMIC DNA]</scope>
    <source>
        <strain evidence="1 2">KUDC1714</strain>
    </source>
</reference>
<dbReference type="EMBL" id="CP055263">
    <property type="protein sequence ID" value="QNF28676.1"/>
    <property type="molecule type" value="Genomic_DNA"/>
</dbReference>
<keyword evidence="2" id="KW-1185">Reference proteome</keyword>
<dbReference type="RefSeq" id="WP_157094266.1">
    <property type="nucleotide sequence ID" value="NZ_CP055263.1"/>
</dbReference>
<organism evidence="1 2">
    <name type="scientific">Metabacillus elymi</name>
    <dbReference type="NCBI Taxonomy" id="2745198"/>
    <lineage>
        <taxon>Bacteria</taxon>
        <taxon>Bacillati</taxon>
        <taxon>Bacillota</taxon>
        <taxon>Bacilli</taxon>
        <taxon>Bacillales</taxon>
        <taxon>Bacillaceae</taxon>
        <taxon>Metabacillus</taxon>
    </lineage>
</organism>
<gene>
    <name evidence="1" type="ORF">HUW50_15065</name>
</gene>
<dbReference type="Proteomes" id="UP000515490">
    <property type="component" value="Chromosome"/>
</dbReference>
<evidence type="ECO:0000313" key="2">
    <source>
        <dbReference type="Proteomes" id="UP000515490"/>
    </source>
</evidence>
<name>A0ABX6SA55_9BACI</name>
<protein>
    <submittedName>
        <fullName evidence="1">Uncharacterized protein</fullName>
    </submittedName>
</protein>
<accession>A0ABX6SA55</accession>
<sequence length="50" mass="5752">MKIEKNVKYGTFHNEIRNSNEESIVLVKGLILRDTLLFSVVKTTAILFLD</sequence>
<evidence type="ECO:0000313" key="1">
    <source>
        <dbReference type="EMBL" id="QNF28676.1"/>
    </source>
</evidence>
<proteinExistence type="predicted"/>